<name>A0A430UZZ0_THESC</name>
<gene>
    <name evidence="2" type="ORF">CSW27_06090</name>
</gene>
<dbReference type="SUPFAM" id="SSF51261">
    <property type="entry name" value="Duplicated hybrid motif"/>
    <property type="match status" value="1"/>
</dbReference>
<evidence type="ECO:0000259" key="1">
    <source>
        <dbReference type="Pfam" id="PF01551"/>
    </source>
</evidence>
<reference evidence="2 3" key="1">
    <citation type="journal article" date="2019" name="Extremophiles">
        <title>Biogeography of thermophiles and predominance of Thermus scotoductus in domestic water heaters.</title>
        <authorList>
            <person name="Wilpiszeski R.L."/>
            <person name="Zhang Z."/>
            <person name="House C.H."/>
        </authorList>
    </citation>
    <scope>NUCLEOTIDE SEQUENCE [LARGE SCALE GENOMIC DNA]</scope>
    <source>
        <strain evidence="2 3">14_S14</strain>
    </source>
</reference>
<dbReference type="Proteomes" id="UP000287155">
    <property type="component" value="Unassembled WGS sequence"/>
</dbReference>
<accession>A0A430UZZ0</accession>
<organism evidence="2 3">
    <name type="scientific">Thermus scotoductus</name>
    <dbReference type="NCBI Taxonomy" id="37636"/>
    <lineage>
        <taxon>Bacteria</taxon>
        <taxon>Thermotogati</taxon>
        <taxon>Deinococcota</taxon>
        <taxon>Deinococci</taxon>
        <taxon>Thermales</taxon>
        <taxon>Thermaceae</taxon>
        <taxon>Thermus</taxon>
    </lineage>
</organism>
<dbReference type="RefSeq" id="WP_126204652.1">
    <property type="nucleotide sequence ID" value="NZ_PEMJ01000155.1"/>
</dbReference>
<sequence length="222" mass="25023">MDRPIFAWPMRPRANCYVAAGYLDPDYMRRMGVPNTGEDWNLRTGGDSDLGYPVQAVFPGVVVAAGWYRVWGHLVVVRVDPWVRDLLQDALEEPLEDLYVRYGHLHHVVVARGGRVEAGECVGSVGKGDGRYLAHLHIDFPRVSLPPEAYPRREEEVRVQYLDPARVWKALAFADRPNLLPHDRLLYAPVGGLYTPHGVLETPHGAVLRSTGGRLYVRPARR</sequence>
<dbReference type="EMBL" id="PEMJ01000155">
    <property type="protein sequence ID" value="RTI15310.1"/>
    <property type="molecule type" value="Genomic_DNA"/>
</dbReference>
<proteinExistence type="predicted"/>
<dbReference type="InterPro" id="IPR016047">
    <property type="entry name" value="M23ase_b-sheet_dom"/>
</dbReference>
<feature type="domain" description="M23ase beta-sheet core" evidence="1">
    <location>
        <begin position="50"/>
        <end position="140"/>
    </location>
</feature>
<evidence type="ECO:0000313" key="3">
    <source>
        <dbReference type="Proteomes" id="UP000287155"/>
    </source>
</evidence>
<dbReference type="AlphaFoldDB" id="A0A430UZZ0"/>
<dbReference type="Pfam" id="PF01551">
    <property type="entry name" value="Peptidase_M23"/>
    <property type="match status" value="1"/>
</dbReference>
<protein>
    <recommendedName>
        <fullName evidence="1">M23ase beta-sheet core domain-containing protein</fullName>
    </recommendedName>
</protein>
<dbReference type="Gene3D" id="2.70.70.10">
    <property type="entry name" value="Glucose Permease (Domain IIA)"/>
    <property type="match status" value="1"/>
</dbReference>
<dbReference type="CDD" id="cd12797">
    <property type="entry name" value="M23_peptidase"/>
    <property type="match status" value="1"/>
</dbReference>
<comment type="caution">
    <text evidence="2">The sequence shown here is derived from an EMBL/GenBank/DDBJ whole genome shotgun (WGS) entry which is preliminary data.</text>
</comment>
<evidence type="ECO:0000313" key="2">
    <source>
        <dbReference type="EMBL" id="RTI15310.1"/>
    </source>
</evidence>
<dbReference type="InterPro" id="IPR011055">
    <property type="entry name" value="Dup_hybrid_motif"/>
</dbReference>